<evidence type="ECO:0000313" key="1">
    <source>
        <dbReference type="EMBL" id="GGF95144.1"/>
    </source>
</evidence>
<reference evidence="2" key="1">
    <citation type="journal article" date="2019" name="Int. J. Syst. Evol. Microbiol.">
        <title>The Global Catalogue of Microorganisms (GCM) 10K type strain sequencing project: providing services to taxonomists for standard genome sequencing and annotation.</title>
        <authorList>
            <consortium name="The Broad Institute Genomics Platform"/>
            <consortium name="The Broad Institute Genome Sequencing Center for Infectious Disease"/>
            <person name="Wu L."/>
            <person name="Ma J."/>
        </authorList>
    </citation>
    <scope>NUCLEOTIDE SEQUENCE [LARGE SCALE GENOMIC DNA]</scope>
    <source>
        <strain evidence="2">CGMCC 1.15420</strain>
    </source>
</reference>
<dbReference type="Proteomes" id="UP000608420">
    <property type="component" value="Unassembled WGS sequence"/>
</dbReference>
<name>A0ABQ1VSF9_9BACL</name>
<comment type="caution">
    <text evidence="1">The sequence shown here is derived from an EMBL/GenBank/DDBJ whole genome shotgun (WGS) entry which is preliminary data.</text>
</comment>
<dbReference type="EMBL" id="BMIW01000008">
    <property type="protein sequence ID" value="GGF95144.1"/>
    <property type="molecule type" value="Genomic_DNA"/>
</dbReference>
<organism evidence="1 2">
    <name type="scientific">Paenibacillus aceti</name>
    <dbReference type="NCBI Taxonomy" id="1820010"/>
    <lineage>
        <taxon>Bacteria</taxon>
        <taxon>Bacillati</taxon>
        <taxon>Bacillota</taxon>
        <taxon>Bacilli</taxon>
        <taxon>Bacillales</taxon>
        <taxon>Paenibacillaceae</taxon>
        <taxon>Paenibacillus</taxon>
    </lineage>
</organism>
<evidence type="ECO:0000313" key="2">
    <source>
        <dbReference type="Proteomes" id="UP000608420"/>
    </source>
</evidence>
<keyword evidence="2" id="KW-1185">Reference proteome</keyword>
<gene>
    <name evidence="1" type="ORF">GCM10010913_15910</name>
</gene>
<protein>
    <submittedName>
        <fullName evidence="1">Uncharacterized protein</fullName>
    </submittedName>
</protein>
<sequence length="68" mass="7521">MASFQAGSFNLSDAALLFALSELPQPARDTANTAASATEQIRFVLDNISRPPYFYLTHDLTQMNYYGS</sequence>
<accession>A0ABQ1VSF9</accession>
<proteinExistence type="predicted"/>